<organism evidence="1 2">
    <name type="scientific">Prolixibacter denitrificans</name>
    <dbReference type="NCBI Taxonomy" id="1541063"/>
    <lineage>
        <taxon>Bacteria</taxon>
        <taxon>Pseudomonadati</taxon>
        <taxon>Bacteroidota</taxon>
        <taxon>Bacteroidia</taxon>
        <taxon>Marinilabiliales</taxon>
        <taxon>Prolixibacteraceae</taxon>
        <taxon>Prolixibacter</taxon>
    </lineage>
</organism>
<gene>
    <name evidence="1" type="ORF">CLV93_11023</name>
</gene>
<dbReference type="EMBL" id="PYGC01000010">
    <property type="protein sequence ID" value="PSK81239.1"/>
    <property type="molecule type" value="Genomic_DNA"/>
</dbReference>
<proteinExistence type="predicted"/>
<protein>
    <submittedName>
        <fullName evidence="1">Uncharacterized protein</fullName>
    </submittedName>
</protein>
<dbReference type="AlphaFoldDB" id="A0A2P8C8F5"/>
<evidence type="ECO:0000313" key="2">
    <source>
        <dbReference type="Proteomes" id="UP000240621"/>
    </source>
</evidence>
<evidence type="ECO:0000313" key="1">
    <source>
        <dbReference type="EMBL" id="PSK81239.1"/>
    </source>
</evidence>
<dbReference type="Proteomes" id="UP000240621">
    <property type="component" value="Unassembled WGS sequence"/>
</dbReference>
<accession>A0A2P8C8F5</accession>
<sequence>MKKAGEIGQNLTGRKNHIRKYSLIKSVSNL</sequence>
<reference evidence="1 2" key="1">
    <citation type="submission" date="2018-03" db="EMBL/GenBank/DDBJ databases">
        <title>Genomic Encyclopedia of Archaeal and Bacterial Type Strains, Phase II (KMG-II): from individual species to whole genera.</title>
        <authorList>
            <person name="Goeker M."/>
        </authorList>
    </citation>
    <scope>NUCLEOTIDE SEQUENCE [LARGE SCALE GENOMIC DNA]</scope>
    <source>
        <strain evidence="1 2">DSM 27267</strain>
    </source>
</reference>
<comment type="caution">
    <text evidence="1">The sequence shown here is derived from an EMBL/GenBank/DDBJ whole genome shotgun (WGS) entry which is preliminary data.</text>
</comment>
<name>A0A2P8C8F5_9BACT</name>